<dbReference type="EMBL" id="LO018304">
    <property type="protein sequence ID" value="CUM57976.1"/>
    <property type="molecule type" value="Genomic_DNA"/>
</dbReference>
<accession>A0A1J1J936</accession>
<protein>
    <submittedName>
        <fullName evidence="1">Uncharacterized protein</fullName>
    </submittedName>
</protein>
<name>A0A1J1J936_PLAAG</name>
<dbReference type="AlphaFoldDB" id="A0A1J1J936"/>
<gene>
    <name evidence="1" type="ORF">PLAM_0009</name>
</gene>
<sequence>MELGISAATIRHTSTCKNNNHSQLYTEKQDVRNLIKAALEDPMQQLCVETLLRHKYLNSVSQ</sequence>
<organism evidence="1">
    <name type="scientific">Planktothrix agardhii</name>
    <name type="common">Oscillatoria agardhii</name>
    <dbReference type="NCBI Taxonomy" id="1160"/>
    <lineage>
        <taxon>Bacteria</taxon>
        <taxon>Bacillati</taxon>
        <taxon>Cyanobacteriota</taxon>
        <taxon>Cyanophyceae</taxon>
        <taxon>Oscillatoriophycideae</taxon>
        <taxon>Oscillatoriales</taxon>
        <taxon>Microcoleaceae</taxon>
        <taxon>Planktothrix</taxon>
    </lineage>
</organism>
<reference evidence="1" key="1">
    <citation type="submission" date="2015-09" db="EMBL/GenBank/DDBJ databases">
        <authorList>
            <person name="Jackson K.R."/>
            <person name="Lunt B.L."/>
            <person name="Fisher J.N.B."/>
            <person name="Gardner A.V."/>
            <person name="Bailey M.E."/>
            <person name="Deus L.M."/>
            <person name="Earl A.S."/>
            <person name="Gibby P.D."/>
            <person name="Hartmann K.A."/>
            <person name="Liu J.E."/>
            <person name="Manci A.M."/>
            <person name="Nielsen D.A."/>
            <person name="Solomon M.B."/>
            <person name="Breakwell D.P."/>
            <person name="Burnett S.H."/>
            <person name="Grose J.H."/>
        </authorList>
    </citation>
    <scope>NUCLEOTIDE SEQUENCE</scope>
    <source>
        <strain evidence="1">7805</strain>
    </source>
</reference>
<proteinExistence type="predicted"/>
<evidence type="ECO:0000313" key="1">
    <source>
        <dbReference type="EMBL" id="CUM57976.1"/>
    </source>
</evidence>